<feature type="domain" description="DUF7305" evidence="1">
    <location>
        <begin position="59"/>
        <end position="147"/>
    </location>
</feature>
<evidence type="ECO:0000313" key="3">
    <source>
        <dbReference type="Proteomes" id="UP000524246"/>
    </source>
</evidence>
<dbReference type="EMBL" id="JAAZON010000379">
    <property type="protein sequence ID" value="NMC63203.1"/>
    <property type="molecule type" value="Genomic_DNA"/>
</dbReference>
<dbReference type="Pfam" id="PF23981">
    <property type="entry name" value="DUF7305"/>
    <property type="match status" value="1"/>
</dbReference>
<evidence type="ECO:0000259" key="1">
    <source>
        <dbReference type="Pfam" id="PF23981"/>
    </source>
</evidence>
<dbReference type="InterPro" id="IPR055729">
    <property type="entry name" value="DUF7305"/>
</dbReference>
<accession>A0A7X9FRZ6</accession>
<protein>
    <recommendedName>
        <fullName evidence="1">DUF7305 domain-containing protein</fullName>
    </recommendedName>
</protein>
<evidence type="ECO:0000313" key="2">
    <source>
        <dbReference type="EMBL" id="NMC63203.1"/>
    </source>
</evidence>
<sequence length="168" mass="18387">MPITIASNAVSDKCWRLFKINGVHDSAVLKTTNYSYFFKTLDIPNNGLGLTLNPNPAGATINIYTMKITGDKFNANQMINTNNKPYQLRLHYLGTDALTVNGNADLSLFIVAPYADVTVSGNSGYYGGIKAKSLSFTGNGSIHYDESGDITTLSDVQYKVRDVVGRYR</sequence>
<gene>
    <name evidence="2" type="ORF">GYA55_08535</name>
</gene>
<comment type="caution">
    <text evidence="2">The sequence shown here is derived from an EMBL/GenBank/DDBJ whole genome shotgun (WGS) entry which is preliminary data.</text>
</comment>
<dbReference type="Proteomes" id="UP000524246">
    <property type="component" value="Unassembled WGS sequence"/>
</dbReference>
<organism evidence="2 3">
    <name type="scientific">SAR324 cluster bacterium</name>
    <dbReference type="NCBI Taxonomy" id="2024889"/>
    <lineage>
        <taxon>Bacteria</taxon>
        <taxon>Deltaproteobacteria</taxon>
        <taxon>SAR324 cluster</taxon>
    </lineage>
</organism>
<proteinExistence type="predicted"/>
<name>A0A7X9FRZ6_9DELT</name>
<dbReference type="AlphaFoldDB" id="A0A7X9FRZ6"/>
<reference evidence="2 3" key="1">
    <citation type="journal article" date="2020" name="Biotechnol. Biofuels">
        <title>New insights from the biogas microbiome by comprehensive genome-resolved metagenomics of nearly 1600 species originating from multiple anaerobic digesters.</title>
        <authorList>
            <person name="Campanaro S."/>
            <person name="Treu L."/>
            <person name="Rodriguez-R L.M."/>
            <person name="Kovalovszki A."/>
            <person name="Ziels R.M."/>
            <person name="Maus I."/>
            <person name="Zhu X."/>
            <person name="Kougias P.G."/>
            <person name="Basile A."/>
            <person name="Luo G."/>
            <person name="Schluter A."/>
            <person name="Konstantinidis K.T."/>
            <person name="Angelidaki I."/>
        </authorList>
    </citation>
    <scope>NUCLEOTIDE SEQUENCE [LARGE SCALE GENOMIC DNA]</scope>
    <source>
        <strain evidence="2">AS27yjCOA_65</strain>
    </source>
</reference>